<comment type="caution">
    <text evidence="3">The sequence shown here is derived from an EMBL/GenBank/DDBJ whole genome shotgun (WGS) entry which is preliminary data.</text>
</comment>
<reference evidence="3 4" key="1">
    <citation type="journal article" date="2020" name="Mol. Plant">
        <title>The Chromosome-Based Rubber Tree Genome Provides New Insights into Spurge Genome Evolution and Rubber Biosynthesis.</title>
        <authorList>
            <person name="Liu J."/>
            <person name="Shi C."/>
            <person name="Shi C.C."/>
            <person name="Li W."/>
            <person name="Zhang Q.J."/>
            <person name="Zhang Y."/>
            <person name="Li K."/>
            <person name="Lu H.F."/>
            <person name="Shi C."/>
            <person name="Zhu S.T."/>
            <person name="Xiao Z.Y."/>
            <person name="Nan H."/>
            <person name="Yue Y."/>
            <person name="Zhu X.G."/>
            <person name="Wu Y."/>
            <person name="Hong X.N."/>
            <person name="Fan G.Y."/>
            <person name="Tong Y."/>
            <person name="Zhang D."/>
            <person name="Mao C.L."/>
            <person name="Liu Y.L."/>
            <person name="Hao S.J."/>
            <person name="Liu W.Q."/>
            <person name="Lv M.Q."/>
            <person name="Zhang H.B."/>
            <person name="Liu Y."/>
            <person name="Hu-Tang G.R."/>
            <person name="Wang J.P."/>
            <person name="Wang J.H."/>
            <person name="Sun Y.H."/>
            <person name="Ni S.B."/>
            <person name="Chen W.B."/>
            <person name="Zhang X.C."/>
            <person name="Jiao Y.N."/>
            <person name="Eichler E.E."/>
            <person name="Li G.H."/>
            <person name="Liu X."/>
            <person name="Gao L.Z."/>
        </authorList>
    </citation>
    <scope>NUCLEOTIDE SEQUENCE [LARGE SCALE GENOMIC DNA]</scope>
    <source>
        <strain evidence="4">cv. GT1</strain>
        <tissue evidence="3">Leaf</tissue>
    </source>
</reference>
<gene>
    <name evidence="3" type="ORF">GH714_032977</name>
</gene>
<evidence type="ECO:0000256" key="1">
    <source>
        <dbReference type="SAM" id="MobiDB-lite"/>
    </source>
</evidence>
<dbReference type="PANTHER" id="PTHR46398:SF7">
    <property type="entry name" value="ALPHA_BETA-HYDROLASES SUPERFAMILY PROTEIN"/>
    <property type="match status" value="1"/>
</dbReference>
<feature type="compositionally biased region" description="Polar residues" evidence="1">
    <location>
        <begin position="304"/>
        <end position="314"/>
    </location>
</feature>
<dbReference type="AlphaFoldDB" id="A0A6A6L239"/>
<feature type="compositionally biased region" description="Basic and acidic residues" evidence="1">
    <location>
        <begin position="287"/>
        <end position="302"/>
    </location>
</feature>
<keyword evidence="4" id="KW-1185">Reference proteome</keyword>
<proteinExistence type="predicted"/>
<dbReference type="Proteomes" id="UP000467840">
    <property type="component" value="Chromosome 7"/>
</dbReference>
<evidence type="ECO:0000259" key="2">
    <source>
        <dbReference type="Pfam" id="PF03893"/>
    </source>
</evidence>
<evidence type="ECO:0000313" key="3">
    <source>
        <dbReference type="EMBL" id="KAF2295462.1"/>
    </source>
</evidence>
<dbReference type="InterPro" id="IPR005592">
    <property type="entry name" value="Mono/diacylglycerol_lipase_N"/>
</dbReference>
<dbReference type="PANTHER" id="PTHR46398">
    <property type="entry name" value="ALPHA/BETA-HYDROLASES SUPERFAMILY PROTEIN"/>
    <property type="match status" value="1"/>
</dbReference>
<feature type="domain" description="Mono-/di-acylglycerol lipase N-terminal" evidence="2">
    <location>
        <begin position="7"/>
        <end position="66"/>
    </location>
</feature>
<name>A0A6A6L239_HEVBR</name>
<protein>
    <recommendedName>
        <fullName evidence="2">Mono-/di-acylglycerol lipase N-terminal domain-containing protein</fullName>
    </recommendedName>
</protein>
<dbReference type="EMBL" id="JAAGAX010000013">
    <property type="protein sequence ID" value="KAF2295462.1"/>
    <property type="molecule type" value="Genomic_DNA"/>
</dbReference>
<dbReference type="Pfam" id="PF03893">
    <property type="entry name" value="Lipase3_N"/>
    <property type="match status" value="1"/>
</dbReference>
<dbReference type="GO" id="GO:0016042">
    <property type="term" value="P:lipid catabolic process"/>
    <property type="evidence" value="ECO:0007669"/>
    <property type="project" value="InterPro"/>
</dbReference>
<accession>A0A6A6L239</accession>
<organism evidence="3 4">
    <name type="scientific">Hevea brasiliensis</name>
    <name type="common">Para rubber tree</name>
    <name type="synonym">Siphonia brasiliensis</name>
    <dbReference type="NCBI Taxonomy" id="3981"/>
    <lineage>
        <taxon>Eukaryota</taxon>
        <taxon>Viridiplantae</taxon>
        <taxon>Streptophyta</taxon>
        <taxon>Embryophyta</taxon>
        <taxon>Tracheophyta</taxon>
        <taxon>Spermatophyta</taxon>
        <taxon>Magnoliopsida</taxon>
        <taxon>eudicotyledons</taxon>
        <taxon>Gunneridae</taxon>
        <taxon>Pentapetalae</taxon>
        <taxon>rosids</taxon>
        <taxon>fabids</taxon>
        <taxon>Malpighiales</taxon>
        <taxon>Euphorbiaceae</taxon>
        <taxon>Crotonoideae</taxon>
        <taxon>Micrandreae</taxon>
        <taxon>Hevea</taxon>
    </lineage>
</organism>
<feature type="region of interest" description="Disordered" evidence="1">
    <location>
        <begin position="272"/>
        <end position="316"/>
    </location>
</feature>
<evidence type="ECO:0000313" key="4">
    <source>
        <dbReference type="Proteomes" id="UP000467840"/>
    </source>
</evidence>
<sequence length="345" mass="39415">MSVAGGVECVVVLGCMRWAWKRCTHVGSDDSASWALATKDEFEPVPRICNLILSVYKTDTEHPQLSSSLDPKCLIKRVTYEQTLGRHSLGSGVASLLTIIAVNHSDQLGGIPRNKIRFMLWPQLGVCHLTWRLTMIQLKLLTMKVLMDDFLPRTPTPLEDIFESIFCLPYLLFMVCLRDTFIPEGRKLRDPRRLYAPGRMYHIVERKFCRYGRFPPEVRSAIPVEGRFEHIVLSCNATSDHAIIWITRESEKALQTLEKEHQDAMERAVSLNIRHTDTESITEAEPQEDKEAESSHGKHEGEQASETKTQSSSYARKKWDELLNEVLEKDELHEMAAKKDANAPR</sequence>